<feature type="compositionally biased region" description="Polar residues" evidence="16">
    <location>
        <begin position="218"/>
        <end position="229"/>
    </location>
</feature>
<dbReference type="SUPFAM" id="SSF82199">
    <property type="entry name" value="SET domain"/>
    <property type="match status" value="1"/>
</dbReference>
<dbReference type="GO" id="GO:0005634">
    <property type="term" value="C:nucleus"/>
    <property type="evidence" value="ECO:0007669"/>
    <property type="project" value="UniProtKB-SubCell"/>
</dbReference>
<proteinExistence type="predicted"/>
<evidence type="ECO:0000256" key="6">
    <source>
        <dbReference type="ARBA" id="ARBA00022679"/>
    </source>
</evidence>
<keyword evidence="15" id="KW-0539">Nucleus</keyword>
<evidence type="ECO:0000256" key="10">
    <source>
        <dbReference type="ARBA" id="ARBA00022833"/>
    </source>
</evidence>
<dbReference type="InterPro" id="IPR001214">
    <property type="entry name" value="SET_dom"/>
</dbReference>
<evidence type="ECO:0000313" key="22">
    <source>
        <dbReference type="Proteomes" id="UP000594262"/>
    </source>
</evidence>
<feature type="compositionally biased region" description="Polar residues" evidence="16">
    <location>
        <begin position="159"/>
        <end position="170"/>
    </location>
</feature>
<dbReference type="GO" id="GO:0032259">
    <property type="term" value="P:methylation"/>
    <property type="evidence" value="ECO:0007669"/>
    <property type="project" value="UniProtKB-KW"/>
</dbReference>
<evidence type="ECO:0000256" key="13">
    <source>
        <dbReference type="ARBA" id="ARBA00023054"/>
    </source>
</evidence>
<feature type="compositionally biased region" description="Basic and acidic residues" evidence="16">
    <location>
        <begin position="1230"/>
        <end position="1241"/>
    </location>
</feature>
<evidence type="ECO:0000256" key="15">
    <source>
        <dbReference type="ARBA" id="ARBA00023242"/>
    </source>
</evidence>
<feature type="compositionally biased region" description="Low complexity" evidence="16">
    <location>
        <begin position="1175"/>
        <end position="1194"/>
    </location>
</feature>
<feature type="compositionally biased region" description="Polar residues" evidence="16">
    <location>
        <begin position="275"/>
        <end position="284"/>
    </location>
</feature>
<dbReference type="InterPro" id="IPR016177">
    <property type="entry name" value="DNA-bd_dom_sf"/>
</dbReference>
<keyword evidence="7" id="KW-0949">S-adenosyl-L-methionine</keyword>
<dbReference type="Pfam" id="PF01429">
    <property type="entry name" value="MBD"/>
    <property type="match status" value="1"/>
</dbReference>
<feature type="region of interest" description="Disordered" evidence="16">
    <location>
        <begin position="159"/>
        <end position="203"/>
    </location>
</feature>
<dbReference type="InterPro" id="IPR001739">
    <property type="entry name" value="Methyl_CpG_DNA-bd"/>
</dbReference>
<organism evidence="21 22">
    <name type="scientific">Clytia hemisphaerica</name>
    <dbReference type="NCBI Taxonomy" id="252671"/>
    <lineage>
        <taxon>Eukaryota</taxon>
        <taxon>Metazoa</taxon>
        <taxon>Cnidaria</taxon>
        <taxon>Hydrozoa</taxon>
        <taxon>Hydroidolina</taxon>
        <taxon>Leptothecata</taxon>
        <taxon>Obeliida</taxon>
        <taxon>Clytiidae</taxon>
        <taxon>Clytia</taxon>
    </lineage>
</organism>
<dbReference type="Gene3D" id="2.30.30.140">
    <property type="match status" value="1"/>
</dbReference>
<feature type="compositionally biased region" description="Basic and acidic residues" evidence="16">
    <location>
        <begin position="1155"/>
        <end position="1170"/>
    </location>
</feature>
<keyword evidence="14" id="KW-0804">Transcription</keyword>
<keyword evidence="12" id="KW-0805">Transcription regulation</keyword>
<dbReference type="GO" id="GO:0010629">
    <property type="term" value="P:negative regulation of gene expression"/>
    <property type="evidence" value="ECO:0007669"/>
    <property type="project" value="TreeGrafter"/>
</dbReference>
<dbReference type="PANTHER" id="PTHR46024">
    <property type="entry name" value="HISTONE-LYSINE N-METHYLTRANSFERASE EGGLESS"/>
    <property type="match status" value="1"/>
</dbReference>
<feature type="compositionally biased region" description="Polar residues" evidence="16">
    <location>
        <begin position="1292"/>
        <end position="1303"/>
    </location>
</feature>
<feature type="compositionally biased region" description="Basic and acidic residues" evidence="16">
    <location>
        <begin position="285"/>
        <end position="294"/>
    </location>
</feature>
<reference evidence="21" key="1">
    <citation type="submission" date="2021-01" db="UniProtKB">
        <authorList>
            <consortium name="EnsemblMetazoa"/>
        </authorList>
    </citation>
    <scope>IDENTIFICATION</scope>
</reference>
<feature type="compositionally biased region" description="Basic and acidic residues" evidence="16">
    <location>
        <begin position="1304"/>
        <end position="1315"/>
    </location>
</feature>
<evidence type="ECO:0000256" key="5">
    <source>
        <dbReference type="ARBA" id="ARBA00022603"/>
    </source>
</evidence>
<dbReference type="Proteomes" id="UP000594262">
    <property type="component" value="Unplaced"/>
</dbReference>
<evidence type="ECO:0000259" key="18">
    <source>
        <dbReference type="PROSITE" id="PS50867"/>
    </source>
</evidence>
<evidence type="ECO:0000256" key="14">
    <source>
        <dbReference type="ARBA" id="ARBA00023163"/>
    </source>
</evidence>
<feature type="compositionally biased region" description="Polar residues" evidence="16">
    <location>
        <begin position="1219"/>
        <end position="1229"/>
    </location>
</feature>
<dbReference type="InterPro" id="IPR007728">
    <property type="entry name" value="Pre-SET_dom"/>
</dbReference>
<dbReference type="InterPro" id="IPR041292">
    <property type="entry name" value="Tudor_4"/>
</dbReference>
<dbReference type="SUPFAM" id="SSF54171">
    <property type="entry name" value="DNA-binding domain"/>
    <property type="match status" value="1"/>
</dbReference>
<dbReference type="InterPro" id="IPR046341">
    <property type="entry name" value="SET_dom_sf"/>
</dbReference>
<evidence type="ECO:0000256" key="3">
    <source>
        <dbReference type="ARBA" id="ARBA00022454"/>
    </source>
</evidence>
<evidence type="ECO:0000256" key="12">
    <source>
        <dbReference type="ARBA" id="ARBA00023015"/>
    </source>
</evidence>
<dbReference type="GO" id="GO:0005694">
    <property type="term" value="C:chromosome"/>
    <property type="evidence" value="ECO:0007669"/>
    <property type="project" value="UniProtKB-SubCell"/>
</dbReference>
<evidence type="ECO:0000259" key="19">
    <source>
        <dbReference type="PROSITE" id="PS50868"/>
    </source>
</evidence>
<keyword evidence="13" id="KW-0175">Coiled coil</keyword>
<evidence type="ECO:0000313" key="21">
    <source>
        <dbReference type="EnsemblMetazoa" id="CLYHEMP013101.1"/>
    </source>
</evidence>
<feature type="compositionally biased region" description="Polar residues" evidence="16">
    <location>
        <begin position="306"/>
        <end position="315"/>
    </location>
</feature>
<evidence type="ECO:0000256" key="4">
    <source>
        <dbReference type="ARBA" id="ARBA00022491"/>
    </source>
</evidence>
<dbReference type="Gene3D" id="2.170.270.10">
    <property type="entry name" value="SET domain"/>
    <property type="match status" value="2"/>
</dbReference>
<dbReference type="Pfam" id="PF05033">
    <property type="entry name" value="Pre-SET"/>
    <property type="match status" value="1"/>
</dbReference>
<feature type="region of interest" description="Disordered" evidence="16">
    <location>
        <begin position="1358"/>
        <end position="1390"/>
    </location>
</feature>
<feature type="domain" description="SET" evidence="17">
    <location>
        <begin position="1090"/>
        <end position="1465"/>
    </location>
</feature>
<feature type="region of interest" description="Disordered" evidence="16">
    <location>
        <begin position="218"/>
        <end position="238"/>
    </location>
</feature>
<keyword evidence="6" id="KW-0808">Transferase</keyword>
<feature type="compositionally biased region" description="Low complexity" evidence="16">
    <location>
        <begin position="753"/>
        <end position="763"/>
    </location>
</feature>
<dbReference type="GeneID" id="136800990"/>
<keyword evidence="9" id="KW-0677">Repeat</keyword>
<dbReference type="PROSITE" id="PS50280">
    <property type="entry name" value="SET"/>
    <property type="match status" value="1"/>
</dbReference>
<dbReference type="EnsemblMetazoa" id="CLYHEMT013101.1">
    <property type="protein sequence ID" value="CLYHEMP013101.1"/>
    <property type="gene ID" value="CLYHEMG013101"/>
</dbReference>
<dbReference type="GO" id="GO:0003677">
    <property type="term" value="F:DNA binding"/>
    <property type="evidence" value="ECO:0007669"/>
    <property type="project" value="InterPro"/>
</dbReference>
<evidence type="ECO:0000256" key="9">
    <source>
        <dbReference type="ARBA" id="ARBA00022737"/>
    </source>
</evidence>
<evidence type="ECO:0000256" key="16">
    <source>
        <dbReference type="SAM" id="MobiDB-lite"/>
    </source>
</evidence>
<feature type="compositionally biased region" description="Polar residues" evidence="16">
    <location>
        <begin position="1242"/>
        <end position="1251"/>
    </location>
</feature>
<dbReference type="GO" id="GO:0046974">
    <property type="term" value="F:histone H3K9 methyltransferase activity"/>
    <property type="evidence" value="ECO:0007669"/>
    <property type="project" value="TreeGrafter"/>
</dbReference>
<feature type="compositionally biased region" description="Acidic residues" evidence="16">
    <location>
        <begin position="1195"/>
        <end position="1205"/>
    </location>
</feature>
<keyword evidence="10" id="KW-0862">Zinc</keyword>
<evidence type="ECO:0000259" key="20">
    <source>
        <dbReference type="PROSITE" id="PS50982"/>
    </source>
</evidence>
<evidence type="ECO:0000256" key="8">
    <source>
        <dbReference type="ARBA" id="ARBA00022723"/>
    </source>
</evidence>
<evidence type="ECO:0000256" key="7">
    <source>
        <dbReference type="ARBA" id="ARBA00022691"/>
    </source>
</evidence>
<feature type="domain" description="Post-SET" evidence="19">
    <location>
        <begin position="1474"/>
        <end position="1490"/>
    </location>
</feature>
<dbReference type="Pfam" id="PF18358">
    <property type="entry name" value="Tudor_4"/>
    <property type="match status" value="1"/>
</dbReference>
<keyword evidence="8" id="KW-0479">Metal-binding</keyword>
<accession>A0A7M6DJF1</accession>
<evidence type="ECO:0000256" key="11">
    <source>
        <dbReference type="ARBA" id="ARBA00022853"/>
    </source>
</evidence>
<feature type="compositionally biased region" description="Polar residues" evidence="16">
    <location>
        <begin position="812"/>
        <end position="837"/>
    </location>
</feature>
<keyword evidence="11" id="KW-0156">Chromatin regulator</keyword>
<evidence type="ECO:0000259" key="17">
    <source>
        <dbReference type="PROSITE" id="PS50280"/>
    </source>
</evidence>
<dbReference type="PANTHER" id="PTHR46024:SF1">
    <property type="entry name" value="HISTONE-LYSINE N-METHYLTRANSFERASE EGGLESS"/>
    <property type="match status" value="1"/>
</dbReference>
<evidence type="ECO:0000256" key="1">
    <source>
        <dbReference type="ARBA" id="ARBA00004123"/>
    </source>
</evidence>
<dbReference type="SMART" id="SM00391">
    <property type="entry name" value="MBD"/>
    <property type="match status" value="1"/>
</dbReference>
<evidence type="ECO:0000256" key="2">
    <source>
        <dbReference type="ARBA" id="ARBA00004286"/>
    </source>
</evidence>
<dbReference type="Pfam" id="PF18359">
    <property type="entry name" value="Tudor_5"/>
    <property type="match status" value="1"/>
</dbReference>
<feature type="compositionally biased region" description="Basic and acidic residues" evidence="16">
    <location>
        <begin position="1364"/>
        <end position="1375"/>
    </location>
</feature>
<feature type="compositionally biased region" description="Basic and acidic residues" evidence="16">
    <location>
        <begin position="1252"/>
        <end position="1287"/>
    </location>
</feature>
<dbReference type="CDD" id="cd21181">
    <property type="entry name" value="Tudor_SETDB1_rpt2"/>
    <property type="match status" value="1"/>
</dbReference>
<evidence type="ECO:0008006" key="23">
    <source>
        <dbReference type="Google" id="ProtNLM"/>
    </source>
</evidence>
<comment type="subcellular location">
    <subcellularLocation>
        <location evidence="2">Chromosome</location>
    </subcellularLocation>
    <subcellularLocation>
        <location evidence="1">Nucleus</location>
    </subcellularLocation>
</comment>
<dbReference type="RefSeq" id="XP_066913707.1">
    <property type="nucleotide sequence ID" value="XM_067057606.1"/>
</dbReference>
<dbReference type="OrthoDB" id="5983332at2759"/>
<dbReference type="InterPro" id="IPR041291">
    <property type="entry name" value="TUDOR_5"/>
</dbReference>
<keyword evidence="5" id="KW-0489">Methyltransferase</keyword>
<dbReference type="PROSITE" id="PS50867">
    <property type="entry name" value="PRE_SET"/>
    <property type="match status" value="1"/>
</dbReference>
<name>A0A7M6DJF1_9CNID</name>
<dbReference type="GO" id="GO:0070828">
    <property type="term" value="P:heterochromatin organization"/>
    <property type="evidence" value="ECO:0007669"/>
    <property type="project" value="TreeGrafter"/>
</dbReference>
<keyword evidence="22" id="KW-1185">Reference proteome</keyword>
<keyword evidence="4" id="KW-0678">Repressor</keyword>
<dbReference type="PROSITE" id="PS50868">
    <property type="entry name" value="POST_SET"/>
    <property type="match status" value="1"/>
</dbReference>
<dbReference type="RefSeq" id="XP_066913706.1">
    <property type="nucleotide sequence ID" value="XM_067057605.1"/>
</dbReference>
<feature type="domain" description="Pre-SET" evidence="18">
    <location>
        <begin position="1016"/>
        <end position="1087"/>
    </location>
</feature>
<keyword evidence="3" id="KW-0158">Chromosome</keyword>
<dbReference type="SMART" id="SM00468">
    <property type="entry name" value="PreSET"/>
    <property type="match status" value="1"/>
</dbReference>
<dbReference type="InterPro" id="IPR003616">
    <property type="entry name" value="Post-SET_dom"/>
</dbReference>
<feature type="region of interest" description="Disordered" evidence="16">
    <location>
        <begin position="346"/>
        <end position="370"/>
    </location>
</feature>
<sequence>MIPMDNENAFFENKVKEIINQELVKAKFDDLCKTISTKIIERVHKIDDDHQEINQQYDELGEMIEGLLANNPELKDVVSKSKDSVIVIDDDEEDENLKENTKTNYKNGETTNCKNTLVKEISKSISLSISKETNTTAKSYSTVLNSSRKLEDVISKLTSRVENSSSITDRVSTDDSQPDETTDQSSQEECYDPITISESNDLPSIVTTTTLTSQNINSILNSPSKTDNETSVENEDSEIEIGKTKNIDLPASLLQTLQKVEDSGTNEPLVVQESPVKTNSSVDEQPTKTFKENHNLLIKSKKEKNSGTLSDNDKTNLLTYTSETNTNKRDKIVSLNIVSSSKDQYNLKVEPSVTPGRSSPRSPRTKSVKNKLELSIDTDTFIPTIPLPPRRHEFAFEYEKLVFAKPGKSDIWYQAKLMKELGAKGPSAKYSIQFISGQKLRQKVDSKSIATRQHCHPSDVVLGTRIVAGRPSDTVNSTVQKKYKDITTTTSYTVMFAGTIAELACEANRYRYLVFFDDGYAQYLPLNRIFPVVHSSKNVWEDVSPDCQEFIKEYLQEYPMRPLVVTQLGYEMQTEWNGEWWQSKVVSIDSSLVKILFDVDKRSEWIYRGTTRLEPLYNHFINPPAAESKASKGKKGRKKGAKETLVSYVDEKITDPQYGVCNHSLTDPRGEKQFAEWGEPRDFTDKILARCYNEEGVSLSLTSPRVSSPPPAPPVDHKMLKIVTQSTEGAQNATRGHLKLKLKRSSSNDLFKASKSSSPSNSPRCRKKVKAESPDDYADNNLPFDGQMQLSPSPEKSKEEISQEELLGALSALNTSPNVLSPKTKGESSATPETTKATPRGGRSPRRSATKPSPQTPNFPKPTRHSCNENCITDRRNILDYHRFGFTNYLSIPFHLGWKRESAKKSSSYHRDIYYRTPCNKRVRNLAEITKYLLMTNCTNVCIDMFCFYSKISCRSQPVKAKTPKVKIDDLSDGRETCPVVLINDINEDLPPHLAYISSRNKAEDVYINIDPGFLVCCDCTDFCQDKSKCRCAQLTVESSNAIDGVVDPNAGYHYRRLKECITTGIYECNSNCSCKKSCYNRVVQNGIQLRLQVFMTENRGWGLRCMDDVAKGTFICTYAGQVLNEQTANREGMDYGDEYLAELDHIEVAERAKDGYESDVPELKEKSFEDSDNESSIYTESESSDSVINISSDSDGDSSDESDGEVGIIEPLPKKLRSATSTDAQTSTEKIKDTSKDEKQSQSADTAINKKTTEKPQGEDPKSSEFQNDKTKTSDSSETKKSKTTVDEPMEQTNKNCENLTTADKKSETLESGKPEVMASSATAPAALPQGKKARLAKKSTGQFACKGTNNGIIIGQKKTKDKVKEGKEPETGETKTSNDTNDTSTAKKDKVIPTRSLFNKDDQMYVIDAKSFGNVGRFMNHSCSPNLFVQNVMVDTHDLRFPWVAFFAGQNIPAYTELTWDYSYEIGSVPGKELYCKCGSKDCKGRLL</sequence>
<feature type="region of interest" description="Disordered" evidence="16">
    <location>
        <begin position="264"/>
        <end position="315"/>
    </location>
</feature>
<protein>
    <recommendedName>
        <fullName evidence="23">Histone-lysine N-methyltransferase SETDB1</fullName>
    </recommendedName>
</protein>
<dbReference type="PROSITE" id="PS50982">
    <property type="entry name" value="MBD"/>
    <property type="match status" value="1"/>
</dbReference>
<dbReference type="CDD" id="cd00122">
    <property type="entry name" value="MBD"/>
    <property type="match status" value="1"/>
</dbReference>
<dbReference type="InterPro" id="IPR051516">
    <property type="entry name" value="SETDB_methyltransferase"/>
</dbReference>
<dbReference type="Gene3D" id="3.30.890.10">
    <property type="entry name" value="Methyl-cpg-binding Protein 2, Chain A"/>
    <property type="match status" value="1"/>
</dbReference>
<feature type="region of interest" description="Disordered" evidence="16">
    <location>
        <begin position="744"/>
        <end position="867"/>
    </location>
</feature>
<feature type="region of interest" description="Disordered" evidence="16">
    <location>
        <begin position="1155"/>
        <end position="1333"/>
    </location>
</feature>
<dbReference type="SMART" id="SM00317">
    <property type="entry name" value="SET"/>
    <property type="match status" value="1"/>
</dbReference>
<feature type="compositionally biased region" description="Low complexity" evidence="16">
    <location>
        <begin position="1376"/>
        <end position="1386"/>
    </location>
</feature>
<dbReference type="GO" id="GO:0008270">
    <property type="term" value="F:zinc ion binding"/>
    <property type="evidence" value="ECO:0007669"/>
    <property type="project" value="InterPro"/>
</dbReference>
<dbReference type="Pfam" id="PF00856">
    <property type="entry name" value="SET"/>
    <property type="match status" value="1"/>
</dbReference>
<feature type="domain" description="MBD" evidence="20">
    <location>
        <begin position="884"/>
        <end position="953"/>
    </location>
</feature>